<dbReference type="EMBL" id="JBEFKJ010000010">
    <property type="protein sequence ID" value="KAL2043856.1"/>
    <property type="molecule type" value="Genomic_DNA"/>
</dbReference>
<protein>
    <submittedName>
        <fullName evidence="2">Uncharacterized protein</fullName>
    </submittedName>
</protein>
<keyword evidence="1" id="KW-0732">Signal</keyword>
<name>A0ABR4AEF7_9LECA</name>
<dbReference type="Proteomes" id="UP001590950">
    <property type="component" value="Unassembled WGS sequence"/>
</dbReference>
<organism evidence="2 3">
    <name type="scientific">Stereocaulon virgatum</name>
    <dbReference type="NCBI Taxonomy" id="373712"/>
    <lineage>
        <taxon>Eukaryota</taxon>
        <taxon>Fungi</taxon>
        <taxon>Dikarya</taxon>
        <taxon>Ascomycota</taxon>
        <taxon>Pezizomycotina</taxon>
        <taxon>Lecanoromycetes</taxon>
        <taxon>OSLEUM clade</taxon>
        <taxon>Lecanoromycetidae</taxon>
        <taxon>Lecanorales</taxon>
        <taxon>Lecanorineae</taxon>
        <taxon>Stereocaulaceae</taxon>
        <taxon>Stereocaulon</taxon>
    </lineage>
</organism>
<keyword evidence="3" id="KW-1185">Reference proteome</keyword>
<accession>A0ABR4AEF7</accession>
<evidence type="ECO:0000313" key="3">
    <source>
        <dbReference type="Proteomes" id="UP001590950"/>
    </source>
</evidence>
<feature type="signal peptide" evidence="1">
    <location>
        <begin position="1"/>
        <end position="22"/>
    </location>
</feature>
<evidence type="ECO:0000313" key="2">
    <source>
        <dbReference type="EMBL" id="KAL2043856.1"/>
    </source>
</evidence>
<sequence length="172" mass="19090">MHLSTLHVFMLLVGLEIPMAKALPDCVRPPPLLVPSIQDCEATLSKIMAIARTQGNVPRIWSRHPRRHLTAQRLPALFDAGPENDCEILVDVDDPKDEDTFLTSKVAEVGHEIVNTCLLGSSTAEDTVGVESVGQKGVVDVWLRYKDFQMQRSENVTDPFVRSTGVARKVFE</sequence>
<proteinExistence type="predicted"/>
<reference evidence="2 3" key="1">
    <citation type="submission" date="2024-09" db="EMBL/GenBank/DDBJ databases">
        <title>Rethinking Asexuality: The Enigmatic Case of Functional Sexual Genes in Lepraria (Stereocaulaceae).</title>
        <authorList>
            <person name="Doellman M."/>
            <person name="Sun Y."/>
            <person name="Barcenas-Pena A."/>
            <person name="Lumbsch H.T."/>
            <person name="Grewe F."/>
        </authorList>
    </citation>
    <scope>NUCLEOTIDE SEQUENCE [LARGE SCALE GENOMIC DNA]</scope>
    <source>
        <strain evidence="2 3">Mercado 3170</strain>
    </source>
</reference>
<evidence type="ECO:0000256" key="1">
    <source>
        <dbReference type="SAM" id="SignalP"/>
    </source>
</evidence>
<comment type="caution">
    <text evidence="2">The sequence shown here is derived from an EMBL/GenBank/DDBJ whole genome shotgun (WGS) entry which is preliminary data.</text>
</comment>
<feature type="chain" id="PRO_5045439164" evidence="1">
    <location>
        <begin position="23"/>
        <end position="172"/>
    </location>
</feature>
<gene>
    <name evidence="2" type="ORF">N7G274_003376</name>
</gene>